<protein>
    <submittedName>
        <fullName evidence="2">Uncharacterized protein</fullName>
    </submittedName>
</protein>
<dbReference type="EMBL" id="AGNL01049044">
    <property type="protein sequence ID" value="EJK44922.1"/>
    <property type="molecule type" value="Genomic_DNA"/>
</dbReference>
<name>K0REE9_THAOC</name>
<evidence type="ECO:0000313" key="2">
    <source>
        <dbReference type="EMBL" id="EJK44922.1"/>
    </source>
</evidence>
<reference evidence="2 3" key="1">
    <citation type="journal article" date="2012" name="Genome Biol.">
        <title>Genome and low-iron response of an oceanic diatom adapted to chronic iron limitation.</title>
        <authorList>
            <person name="Lommer M."/>
            <person name="Specht M."/>
            <person name="Roy A.S."/>
            <person name="Kraemer L."/>
            <person name="Andreson R."/>
            <person name="Gutowska M.A."/>
            <person name="Wolf J."/>
            <person name="Bergner S.V."/>
            <person name="Schilhabel M.B."/>
            <person name="Klostermeier U.C."/>
            <person name="Beiko R.G."/>
            <person name="Rosenstiel P."/>
            <person name="Hippler M."/>
            <person name="Laroche J."/>
        </authorList>
    </citation>
    <scope>NUCLEOTIDE SEQUENCE [LARGE SCALE GENOMIC DNA]</scope>
    <source>
        <strain evidence="2 3">CCMP1005</strain>
    </source>
</reference>
<dbReference type="Proteomes" id="UP000266841">
    <property type="component" value="Unassembled WGS sequence"/>
</dbReference>
<feature type="region of interest" description="Disordered" evidence="1">
    <location>
        <begin position="94"/>
        <end position="118"/>
    </location>
</feature>
<feature type="compositionally biased region" description="Basic and acidic residues" evidence="1">
    <location>
        <begin position="97"/>
        <end position="118"/>
    </location>
</feature>
<organism evidence="2 3">
    <name type="scientific">Thalassiosira oceanica</name>
    <name type="common">Marine diatom</name>
    <dbReference type="NCBI Taxonomy" id="159749"/>
    <lineage>
        <taxon>Eukaryota</taxon>
        <taxon>Sar</taxon>
        <taxon>Stramenopiles</taxon>
        <taxon>Ochrophyta</taxon>
        <taxon>Bacillariophyta</taxon>
        <taxon>Coscinodiscophyceae</taxon>
        <taxon>Thalassiosirophycidae</taxon>
        <taxon>Thalassiosirales</taxon>
        <taxon>Thalassiosiraceae</taxon>
        <taxon>Thalassiosira</taxon>
    </lineage>
</organism>
<keyword evidence="3" id="KW-1185">Reference proteome</keyword>
<evidence type="ECO:0000313" key="3">
    <source>
        <dbReference type="Proteomes" id="UP000266841"/>
    </source>
</evidence>
<comment type="caution">
    <text evidence="2">The sequence shown here is derived from an EMBL/GenBank/DDBJ whole genome shotgun (WGS) entry which is preliminary data.</text>
</comment>
<evidence type="ECO:0000256" key="1">
    <source>
        <dbReference type="SAM" id="MobiDB-lite"/>
    </source>
</evidence>
<gene>
    <name evidence="2" type="ORF">THAOC_36502</name>
</gene>
<dbReference type="AlphaFoldDB" id="K0REE9"/>
<feature type="region of interest" description="Disordered" evidence="1">
    <location>
        <begin position="30"/>
        <end position="52"/>
    </location>
</feature>
<accession>K0REE9</accession>
<sequence>MMPDHDYRHDQVAGFARHFLSKKVGSADFQPHTLHMKHRQDVKAESRSPNSQIQRLRFSLEEELYEEEEEDKCAQPTLRDRISGGAAPRWEVVAAGREQEVRPRMSQEHQRSEKMTGA</sequence>
<proteinExistence type="predicted"/>